<accession>A0A3Q2E7U5</accession>
<keyword evidence="3 7" id="KW-0812">Transmembrane</keyword>
<keyword evidence="9" id="KW-1185">Reference proteome</keyword>
<dbReference type="KEGG" id="cvg:107102901"/>
<evidence type="ECO:0000256" key="4">
    <source>
        <dbReference type="ARBA" id="ARBA00022989"/>
    </source>
</evidence>
<name>A0A3Q2E7U5_CYPVA</name>
<dbReference type="InterPro" id="IPR051517">
    <property type="entry name" value="IFITM_antiviral_protein"/>
</dbReference>
<dbReference type="OMA" id="PWPTVIN"/>
<comment type="subcellular location">
    <subcellularLocation>
        <location evidence="1">Membrane</location>
    </subcellularLocation>
</comment>
<dbReference type="Proteomes" id="UP000265020">
    <property type="component" value="Unassembled WGS sequence"/>
</dbReference>
<dbReference type="GO" id="GO:0005886">
    <property type="term" value="C:plasma membrane"/>
    <property type="evidence" value="ECO:0007669"/>
    <property type="project" value="TreeGrafter"/>
</dbReference>
<dbReference type="Pfam" id="PF04505">
    <property type="entry name" value="CD225"/>
    <property type="match status" value="1"/>
</dbReference>
<comment type="similarity">
    <text evidence="2">Belongs to the CD225/Dispanin family.</text>
</comment>
<protein>
    <submittedName>
        <fullName evidence="8">Dispanin subfamily A member 2b-like</fullName>
    </submittedName>
</protein>
<proteinExistence type="inferred from homology"/>
<evidence type="ECO:0000256" key="1">
    <source>
        <dbReference type="ARBA" id="ARBA00004370"/>
    </source>
</evidence>
<reference evidence="8" key="1">
    <citation type="submission" date="2025-08" db="UniProtKB">
        <authorList>
            <consortium name="Ensembl"/>
        </authorList>
    </citation>
    <scope>IDENTIFICATION</scope>
</reference>
<feature type="transmembrane region" description="Helical" evidence="7">
    <location>
        <begin position="46"/>
        <end position="72"/>
    </location>
</feature>
<dbReference type="OrthoDB" id="8445788at2759"/>
<dbReference type="Ensembl" id="ENSCVAT00000020269.1">
    <property type="protein sequence ID" value="ENSCVAP00000028252.1"/>
    <property type="gene ID" value="ENSCVAG00000015164.1"/>
</dbReference>
<feature type="region of interest" description="Disordered" evidence="6">
    <location>
        <begin position="1"/>
        <end position="22"/>
    </location>
</feature>
<evidence type="ECO:0000313" key="9">
    <source>
        <dbReference type="Proteomes" id="UP000265020"/>
    </source>
</evidence>
<feature type="transmembrane region" description="Helical" evidence="7">
    <location>
        <begin position="93"/>
        <end position="121"/>
    </location>
</feature>
<evidence type="ECO:0000256" key="5">
    <source>
        <dbReference type="ARBA" id="ARBA00023136"/>
    </source>
</evidence>
<organism evidence="8 9">
    <name type="scientific">Cyprinodon variegatus</name>
    <name type="common">Sheepshead minnow</name>
    <dbReference type="NCBI Taxonomy" id="28743"/>
    <lineage>
        <taxon>Eukaryota</taxon>
        <taxon>Metazoa</taxon>
        <taxon>Chordata</taxon>
        <taxon>Craniata</taxon>
        <taxon>Vertebrata</taxon>
        <taxon>Euteleostomi</taxon>
        <taxon>Actinopterygii</taxon>
        <taxon>Neopterygii</taxon>
        <taxon>Teleostei</taxon>
        <taxon>Neoteleostei</taxon>
        <taxon>Acanthomorphata</taxon>
        <taxon>Ovalentaria</taxon>
        <taxon>Atherinomorphae</taxon>
        <taxon>Cyprinodontiformes</taxon>
        <taxon>Cyprinodontidae</taxon>
        <taxon>Cyprinodon</taxon>
    </lineage>
</organism>
<keyword evidence="4 7" id="KW-1133">Transmembrane helix</keyword>
<dbReference type="RefSeq" id="XP_015257840.1">
    <property type="nucleotide sequence ID" value="XM_015402354.1"/>
</dbReference>
<dbReference type="PANTHER" id="PTHR13999:SF4">
    <property type="entry name" value="INTERFERON-INDUCED TRANSMEMBRANE PROTEIN 3"/>
    <property type="match status" value="1"/>
</dbReference>
<dbReference type="InterPro" id="IPR007593">
    <property type="entry name" value="CD225/Dispanin_fam"/>
</dbReference>
<evidence type="ECO:0000256" key="7">
    <source>
        <dbReference type="SAM" id="Phobius"/>
    </source>
</evidence>
<evidence type="ECO:0000256" key="2">
    <source>
        <dbReference type="ARBA" id="ARBA00006843"/>
    </source>
</evidence>
<sequence>MNPSAPPEALPLQHSGHQWTSGQSGNPGMIQYTTVNIPPEPPKDHLIWSLFNLVYGNICCLGLGALVFSVKARDRKVVGDLSGAQSYSSTARVLNIVATTLMILGILIFIIIFAIQVHFYLAYKNRNTLIDHLQPLYKWNPPLIPQ</sequence>
<dbReference type="AlphaFoldDB" id="A0A3Q2E7U5"/>
<dbReference type="STRING" id="28743.ENSCVAP00000028252"/>
<dbReference type="GeneTree" id="ENSGT00950000182857"/>
<keyword evidence="5 7" id="KW-0472">Membrane</keyword>
<dbReference type="GeneID" id="107102901"/>
<evidence type="ECO:0000313" key="8">
    <source>
        <dbReference type="Ensembl" id="ENSCVAP00000028252.1"/>
    </source>
</evidence>
<dbReference type="PANTHER" id="PTHR13999">
    <property type="entry name" value="INTERFERON INDUCIBLE TRANSMEMBRANE PROTEIN"/>
    <property type="match status" value="1"/>
</dbReference>
<reference evidence="8" key="2">
    <citation type="submission" date="2025-09" db="UniProtKB">
        <authorList>
            <consortium name="Ensembl"/>
        </authorList>
    </citation>
    <scope>IDENTIFICATION</scope>
</reference>
<evidence type="ECO:0000256" key="3">
    <source>
        <dbReference type="ARBA" id="ARBA00022692"/>
    </source>
</evidence>
<evidence type="ECO:0000256" key="6">
    <source>
        <dbReference type="SAM" id="MobiDB-lite"/>
    </source>
</evidence>